<feature type="region of interest" description="Disordered" evidence="1">
    <location>
        <begin position="24"/>
        <end position="43"/>
    </location>
</feature>
<reference evidence="2" key="1">
    <citation type="submission" date="2021-06" db="EMBL/GenBank/DDBJ databases">
        <authorList>
            <person name="Hodson N. C."/>
            <person name="Mongue J. A."/>
            <person name="Jaron S. K."/>
        </authorList>
    </citation>
    <scope>NUCLEOTIDE SEQUENCE</scope>
</reference>
<sequence length="43" mass="4417">MNNTSAAGRAVNGVTLVPQPVRVELLNGPGTNPQPNSFRSSPA</sequence>
<evidence type="ECO:0000313" key="2">
    <source>
        <dbReference type="EMBL" id="CAG7724325.1"/>
    </source>
</evidence>
<name>A0A8J2P4R9_9HEXA</name>
<accession>A0A8J2P4R9</accession>
<feature type="compositionally biased region" description="Polar residues" evidence="1">
    <location>
        <begin position="29"/>
        <end position="43"/>
    </location>
</feature>
<gene>
    <name evidence="2" type="ORF">AFUS01_LOCUS13358</name>
</gene>
<evidence type="ECO:0000313" key="3">
    <source>
        <dbReference type="Proteomes" id="UP000708208"/>
    </source>
</evidence>
<keyword evidence="3" id="KW-1185">Reference proteome</keyword>
<protein>
    <submittedName>
        <fullName evidence="2">Uncharacterized protein</fullName>
    </submittedName>
</protein>
<dbReference type="AlphaFoldDB" id="A0A8J2P4R9"/>
<organism evidence="2 3">
    <name type="scientific">Allacma fusca</name>
    <dbReference type="NCBI Taxonomy" id="39272"/>
    <lineage>
        <taxon>Eukaryota</taxon>
        <taxon>Metazoa</taxon>
        <taxon>Ecdysozoa</taxon>
        <taxon>Arthropoda</taxon>
        <taxon>Hexapoda</taxon>
        <taxon>Collembola</taxon>
        <taxon>Symphypleona</taxon>
        <taxon>Sminthuridae</taxon>
        <taxon>Allacma</taxon>
    </lineage>
</organism>
<proteinExistence type="predicted"/>
<comment type="caution">
    <text evidence="2">The sequence shown here is derived from an EMBL/GenBank/DDBJ whole genome shotgun (WGS) entry which is preliminary data.</text>
</comment>
<dbReference type="OrthoDB" id="5967113at2759"/>
<evidence type="ECO:0000256" key="1">
    <source>
        <dbReference type="SAM" id="MobiDB-lite"/>
    </source>
</evidence>
<dbReference type="EMBL" id="CAJVCH010108424">
    <property type="protein sequence ID" value="CAG7724325.1"/>
    <property type="molecule type" value="Genomic_DNA"/>
</dbReference>
<dbReference type="Proteomes" id="UP000708208">
    <property type="component" value="Unassembled WGS sequence"/>
</dbReference>
<feature type="non-terminal residue" evidence="2">
    <location>
        <position position="43"/>
    </location>
</feature>